<dbReference type="InterPro" id="IPR058792">
    <property type="entry name" value="Beta-barrel_RND_2"/>
</dbReference>
<feature type="coiled-coil region" evidence="4">
    <location>
        <begin position="133"/>
        <end position="160"/>
    </location>
</feature>
<feature type="signal peptide" evidence="5">
    <location>
        <begin position="1"/>
        <end position="22"/>
    </location>
</feature>
<evidence type="ECO:0000256" key="4">
    <source>
        <dbReference type="SAM" id="Coils"/>
    </source>
</evidence>
<dbReference type="EMBL" id="WTVQ01000004">
    <property type="protein sequence ID" value="NMG73922.1"/>
    <property type="molecule type" value="Genomic_DNA"/>
</dbReference>
<organism evidence="9 10">
    <name type="scientific">Aromatoleum diolicum</name>
    <dbReference type="NCBI Taxonomy" id="75796"/>
    <lineage>
        <taxon>Bacteria</taxon>
        <taxon>Pseudomonadati</taxon>
        <taxon>Pseudomonadota</taxon>
        <taxon>Betaproteobacteria</taxon>
        <taxon>Rhodocyclales</taxon>
        <taxon>Rhodocyclaceae</taxon>
        <taxon>Aromatoleum</taxon>
    </lineage>
</organism>
<protein>
    <submittedName>
        <fullName evidence="9">Efflux RND transporter periplasmic adaptor subunit</fullName>
    </submittedName>
</protein>
<evidence type="ECO:0000259" key="6">
    <source>
        <dbReference type="Pfam" id="PF25917"/>
    </source>
</evidence>
<feature type="domain" description="CusB-like beta-barrel" evidence="7">
    <location>
        <begin position="205"/>
        <end position="274"/>
    </location>
</feature>
<gene>
    <name evidence="9" type="ORF">GPA25_04025</name>
</gene>
<dbReference type="SUPFAM" id="SSF111369">
    <property type="entry name" value="HlyD-like secretion proteins"/>
    <property type="match status" value="1"/>
</dbReference>
<evidence type="ECO:0000256" key="5">
    <source>
        <dbReference type="SAM" id="SignalP"/>
    </source>
</evidence>
<proteinExistence type="inferred from homology"/>
<dbReference type="InterPro" id="IPR058625">
    <property type="entry name" value="MdtA-like_BSH"/>
</dbReference>
<dbReference type="Proteomes" id="UP000648984">
    <property type="component" value="Unassembled WGS sequence"/>
</dbReference>
<dbReference type="Pfam" id="PF25954">
    <property type="entry name" value="Beta-barrel_RND_2"/>
    <property type="match status" value="1"/>
</dbReference>
<reference evidence="9 10" key="1">
    <citation type="submission" date="2019-12" db="EMBL/GenBank/DDBJ databases">
        <title>Comparative genomics gives insights into the taxonomy of the Azoarcus-Aromatoleum group and reveals separate origins of nif in the plant-associated Azoarcus and non-plant-associated Aromatoleum sub-groups.</title>
        <authorList>
            <person name="Lafos M."/>
            <person name="Maluk M."/>
            <person name="Batista M."/>
            <person name="Junghare M."/>
            <person name="Carmona M."/>
            <person name="Faoro H."/>
            <person name="Cruz L.M."/>
            <person name="Battistoni F."/>
            <person name="De Souza E."/>
            <person name="Pedrosa F."/>
            <person name="Chen W.-M."/>
            <person name="Poole P.S."/>
            <person name="Dixon R.A."/>
            <person name="James E.K."/>
        </authorList>
    </citation>
    <scope>NUCLEOTIDE SEQUENCE [LARGE SCALE GENOMIC DNA]</scope>
    <source>
        <strain evidence="9 10">22Lin</strain>
    </source>
</reference>
<comment type="subcellular location">
    <subcellularLocation>
        <location evidence="1">Cell envelope</location>
    </subcellularLocation>
</comment>
<feature type="chain" id="PRO_5045578943" evidence="5">
    <location>
        <begin position="23"/>
        <end position="362"/>
    </location>
</feature>
<evidence type="ECO:0000313" key="10">
    <source>
        <dbReference type="Proteomes" id="UP000648984"/>
    </source>
</evidence>
<feature type="domain" description="Multidrug resistance protein MdtA-like barrel-sandwich hybrid" evidence="6">
    <location>
        <begin position="56"/>
        <end position="191"/>
    </location>
</feature>
<dbReference type="Pfam" id="PF25917">
    <property type="entry name" value="BSH_RND"/>
    <property type="match status" value="1"/>
</dbReference>
<name>A0ABX1Q954_9RHOO</name>
<keyword evidence="10" id="KW-1185">Reference proteome</keyword>
<accession>A0ABX1Q954</accession>
<keyword evidence="4" id="KW-0175">Coiled coil</keyword>
<comment type="caution">
    <text evidence="9">The sequence shown here is derived from an EMBL/GenBank/DDBJ whole genome shotgun (WGS) entry which is preliminary data.</text>
</comment>
<dbReference type="Gene3D" id="2.40.30.170">
    <property type="match status" value="1"/>
</dbReference>
<dbReference type="Pfam" id="PF25967">
    <property type="entry name" value="RND-MFP_C"/>
    <property type="match status" value="1"/>
</dbReference>
<keyword evidence="5" id="KW-0732">Signal</keyword>
<feature type="domain" description="Multidrug resistance protein MdtA-like C-terminal permuted SH3" evidence="8">
    <location>
        <begin position="282"/>
        <end position="339"/>
    </location>
</feature>
<comment type="similarity">
    <text evidence="2">Belongs to the membrane fusion protein (MFP) (TC 8.A.1) family.</text>
</comment>
<dbReference type="Gene3D" id="2.40.420.20">
    <property type="match status" value="1"/>
</dbReference>
<dbReference type="PANTHER" id="PTHR30469:SF15">
    <property type="entry name" value="HLYD FAMILY OF SECRETION PROTEINS"/>
    <property type="match status" value="1"/>
</dbReference>
<evidence type="ECO:0000259" key="7">
    <source>
        <dbReference type="Pfam" id="PF25954"/>
    </source>
</evidence>
<dbReference type="Gene3D" id="2.40.50.100">
    <property type="match status" value="1"/>
</dbReference>
<evidence type="ECO:0000259" key="8">
    <source>
        <dbReference type="Pfam" id="PF25967"/>
    </source>
</evidence>
<dbReference type="PROSITE" id="PS51257">
    <property type="entry name" value="PROKAR_LIPOPROTEIN"/>
    <property type="match status" value="1"/>
</dbReference>
<dbReference type="InterPro" id="IPR006143">
    <property type="entry name" value="RND_pump_MFP"/>
</dbReference>
<evidence type="ECO:0000313" key="9">
    <source>
        <dbReference type="EMBL" id="NMG73922.1"/>
    </source>
</evidence>
<dbReference type="RefSeq" id="WP_169259063.1">
    <property type="nucleotide sequence ID" value="NZ_WTVQ01000004.1"/>
</dbReference>
<evidence type="ECO:0000256" key="3">
    <source>
        <dbReference type="ARBA" id="ARBA00022448"/>
    </source>
</evidence>
<dbReference type="PANTHER" id="PTHR30469">
    <property type="entry name" value="MULTIDRUG RESISTANCE PROTEIN MDTA"/>
    <property type="match status" value="1"/>
</dbReference>
<evidence type="ECO:0000256" key="1">
    <source>
        <dbReference type="ARBA" id="ARBA00004196"/>
    </source>
</evidence>
<sequence length="362" mass="37553">MKAFLGVLAAALLAACSGPPPADKPARAVLVRTLADTAGAPSLSVYTGEVKARHEADLAFRIGGKIIERRVDVGARVQRGQVLARLDPQDAQLAASAAGAQVAAAEADTALARAELARSESLHARNFVSATALDSRRTALQAAEARLRQARAQAASAGNQAQYATLVADHEGVVTAAPAEVGQVVAAGQAVLRVARPDEREVLIYLPESRIAAAQAGAPATVRAWAQPGRDYPAQVREIAPAADPATRSYAVRVSVNGADAALPLGATASVVFAVASDRQALLPLSAVTRIDDHATVWLVDESLQLHPVEVQTGEFREDGVVIRSGLPPGARVVLTGVHRLVAGETVRVVDESAPVALDVRK</sequence>
<dbReference type="InterPro" id="IPR058627">
    <property type="entry name" value="MdtA-like_C"/>
</dbReference>
<keyword evidence="3" id="KW-0813">Transport</keyword>
<dbReference type="NCBIfam" id="TIGR01730">
    <property type="entry name" value="RND_mfp"/>
    <property type="match status" value="1"/>
</dbReference>
<evidence type="ECO:0000256" key="2">
    <source>
        <dbReference type="ARBA" id="ARBA00009477"/>
    </source>
</evidence>
<dbReference type="Gene3D" id="1.10.287.470">
    <property type="entry name" value="Helix hairpin bin"/>
    <property type="match status" value="1"/>
</dbReference>